<sequence length="147" mass="16242">MEPAASSAINTPARERYDETHGRKGPVATVAVAVAVASLESPFEDSSVENRDGLFTFAHAQRFMAKVLAWCLAMEKKAEAASTFEELVPLNTPQGGRTIYFATSKGAHLNEGFYKIVVTSPVAKLCWEQEVRPLHERPARNFNQTFK</sequence>
<dbReference type="Proteomes" id="UP000600918">
    <property type="component" value="Unassembled WGS sequence"/>
</dbReference>
<accession>A0A834P7N7</accession>
<dbReference type="AlphaFoldDB" id="A0A834P7N7"/>
<feature type="region of interest" description="Disordered" evidence="1">
    <location>
        <begin position="1"/>
        <end position="22"/>
    </location>
</feature>
<feature type="compositionally biased region" description="Basic and acidic residues" evidence="1">
    <location>
        <begin position="13"/>
        <end position="22"/>
    </location>
</feature>
<name>A0A834P7N7_VESPE</name>
<comment type="caution">
    <text evidence="2">The sequence shown here is derived from an EMBL/GenBank/DDBJ whole genome shotgun (WGS) entry which is preliminary data.</text>
</comment>
<evidence type="ECO:0000313" key="3">
    <source>
        <dbReference type="Proteomes" id="UP000600918"/>
    </source>
</evidence>
<organism evidence="2 3">
    <name type="scientific">Vespula pensylvanica</name>
    <name type="common">Western yellow jacket</name>
    <name type="synonym">Wasp</name>
    <dbReference type="NCBI Taxonomy" id="30213"/>
    <lineage>
        <taxon>Eukaryota</taxon>
        <taxon>Metazoa</taxon>
        <taxon>Ecdysozoa</taxon>
        <taxon>Arthropoda</taxon>
        <taxon>Hexapoda</taxon>
        <taxon>Insecta</taxon>
        <taxon>Pterygota</taxon>
        <taxon>Neoptera</taxon>
        <taxon>Endopterygota</taxon>
        <taxon>Hymenoptera</taxon>
        <taxon>Apocrita</taxon>
        <taxon>Aculeata</taxon>
        <taxon>Vespoidea</taxon>
        <taxon>Vespidae</taxon>
        <taxon>Vespinae</taxon>
        <taxon>Vespula</taxon>
    </lineage>
</organism>
<evidence type="ECO:0000313" key="2">
    <source>
        <dbReference type="EMBL" id="KAF7431790.1"/>
    </source>
</evidence>
<reference evidence="2" key="1">
    <citation type="journal article" date="2020" name="G3 (Bethesda)">
        <title>High-Quality Assemblies for Three Invasive Social Wasps from the &lt;i&gt;Vespula&lt;/i&gt; Genus.</title>
        <authorList>
            <person name="Harrop T.W.R."/>
            <person name="Guhlin J."/>
            <person name="McLaughlin G.M."/>
            <person name="Permina E."/>
            <person name="Stockwell P."/>
            <person name="Gilligan J."/>
            <person name="Le Lec M.F."/>
            <person name="Gruber M.A.M."/>
            <person name="Quinn O."/>
            <person name="Lovegrove M."/>
            <person name="Duncan E.J."/>
            <person name="Remnant E.J."/>
            <person name="Van Eeckhoven J."/>
            <person name="Graham B."/>
            <person name="Knapp R.A."/>
            <person name="Langford K.W."/>
            <person name="Kronenberg Z."/>
            <person name="Press M.O."/>
            <person name="Eacker S.M."/>
            <person name="Wilson-Rankin E.E."/>
            <person name="Purcell J."/>
            <person name="Lester P.J."/>
            <person name="Dearden P.K."/>
        </authorList>
    </citation>
    <scope>NUCLEOTIDE SEQUENCE</scope>
    <source>
        <strain evidence="2">Volc-1</strain>
    </source>
</reference>
<dbReference type="EMBL" id="JACSDY010000003">
    <property type="protein sequence ID" value="KAF7431790.1"/>
    <property type="molecule type" value="Genomic_DNA"/>
</dbReference>
<gene>
    <name evidence="2" type="ORF">H0235_004714</name>
</gene>
<protein>
    <submittedName>
        <fullName evidence="2">Uncharacterized protein</fullName>
    </submittedName>
</protein>
<proteinExistence type="predicted"/>
<keyword evidence="3" id="KW-1185">Reference proteome</keyword>
<evidence type="ECO:0000256" key="1">
    <source>
        <dbReference type="SAM" id="MobiDB-lite"/>
    </source>
</evidence>